<dbReference type="Pfam" id="PF01396">
    <property type="entry name" value="Zn_ribbon_Top1"/>
    <property type="match status" value="2"/>
</dbReference>
<dbReference type="InterPro" id="IPR013497">
    <property type="entry name" value="Topo_IA_cen"/>
</dbReference>
<feature type="active site" description="O-(5'-phospho-DNA)-tyrosine intermediate" evidence="10">
    <location>
        <position position="315"/>
    </location>
</feature>
<dbReference type="EC" id="5.6.2.1" evidence="10"/>
<dbReference type="PROSITE" id="PS00396">
    <property type="entry name" value="TOPO_IA_1"/>
    <property type="match status" value="1"/>
</dbReference>
<dbReference type="AlphaFoldDB" id="A0A2H4U4E9"/>
<dbReference type="InterPro" id="IPR003601">
    <property type="entry name" value="Topo_IA_2"/>
</dbReference>
<accession>A0A2H4U4E9</accession>
<dbReference type="Proteomes" id="UP000232133">
    <property type="component" value="Chromosome"/>
</dbReference>
<protein>
    <recommendedName>
        <fullName evidence="10">DNA topoisomerase 1</fullName>
        <ecNumber evidence="10">5.6.2.1</ecNumber>
    </recommendedName>
    <alternativeName>
        <fullName evidence="10">DNA topoisomerase I</fullName>
    </alternativeName>
</protein>
<dbReference type="InterPro" id="IPR003602">
    <property type="entry name" value="Topo_IA_DNA-bd_dom"/>
</dbReference>
<dbReference type="PANTHER" id="PTHR11390:SF26">
    <property type="entry name" value="DNA TOPOISOMERASE 1"/>
    <property type="match status" value="1"/>
</dbReference>
<dbReference type="RefSeq" id="WP_100815126.1">
    <property type="nucleotide sequence ID" value="NZ_CP017803.1"/>
</dbReference>
<dbReference type="GO" id="GO:0003917">
    <property type="term" value="F:DNA topoisomerase type I (single strand cut, ATP-independent) activity"/>
    <property type="evidence" value="ECO:0007669"/>
    <property type="project" value="UniProtKB-UniRule"/>
</dbReference>
<dbReference type="Gene3D" id="3.30.65.10">
    <property type="entry name" value="Bacterial Topoisomerase I, domain 1"/>
    <property type="match status" value="2"/>
</dbReference>
<dbReference type="Pfam" id="PF01131">
    <property type="entry name" value="Topoisom_bac"/>
    <property type="match status" value="1"/>
</dbReference>
<dbReference type="SUPFAM" id="SSF57783">
    <property type="entry name" value="Zinc beta-ribbon"/>
    <property type="match status" value="1"/>
</dbReference>
<evidence type="ECO:0000256" key="6">
    <source>
        <dbReference type="ARBA" id="ARBA00022842"/>
    </source>
</evidence>
<evidence type="ECO:0000313" key="14">
    <source>
        <dbReference type="Proteomes" id="UP000232133"/>
    </source>
</evidence>
<evidence type="ECO:0000256" key="8">
    <source>
        <dbReference type="ARBA" id="ARBA00023125"/>
    </source>
</evidence>
<evidence type="ECO:0000256" key="9">
    <source>
        <dbReference type="ARBA" id="ARBA00023235"/>
    </source>
</evidence>
<evidence type="ECO:0000256" key="1">
    <source>
        <dbReference type="ARBA" id="ARBA00000213"/>
    </source>
</evidence>
<dbReference type="InterPro" id="IPR005739">
    <property type="entry name" value="TopoI_arch"/>
</dbReference>
<dbReference type="InterPro" id="IPR013498">
    <property type="entry name" value="Topo_IA_Znf"/>
</dbReference>
<dbReference type="Gene3D" id="1.10.290.10">
    <property type="entry name" value="Topoisomerase I, domain 4"/>
    <property type="match status" value="1"/>
</dbReference>
<evidence type="ECO:0000256" key="7">
    <source>
        <dbReference type="ARBA" id="ARBA00023029"/>
    </source>
</evidence>
<dbReference type="GO" id="GO:0008270">
    <property type="term" value="F:zinc ion binding"/>
    <property type="evidence" value="ECO:0007669"/>
    <property type="project" value="UniProtKB-KW"/>
</dbReference>
<dbReference type="Gene3D" id="2.70.20.10">
    <property type="entry name" value="Topoisomerase I, domain 3"/>
    <property type="match status" value="1"/>
</dbReference>
<evidence type="ECO:0000256" key="3">
    <source>
        <dbReference type="ARBA" id="ARBA00022723"/>
    </source>
</evidence>
<dbReference type="SMART" id="SM00436">
    <property type="entry name" value="TOP1Bc"/>
    <property type="match status" value="1"/>
</dbReference>
<evidence type="ECO:0000256" key="10">
    <source>
        <dbReference type="HAMAP-Rule" id="MF_00952"/>
    </source>
</evidence>
<dbReference type="InterPro" id="IPR013825">
    <property type="entry name" value="Topo_IA_cen_sub2"/>
</dbReference>
<feature type="site" description="Interaction with DNA" evidence="10">
    <location>
        <position position="167"/>
    </location>
</feature>
<dbReference type="Pfam" id="PF01751">
    <property type="entry name" value="Toprim"/>
    <property type="match status" value="1"/>
</dbReference>
<keyword evidence="7 10" id="KW-0799">Topoisomerase</keyword>
<gene>
    <name evidence="10" type="primary">topA</name>
    <name evidence="13" type="ORF">BK798_00455</name>
</gene>
<comment type="catalytic activity">
    <reaction evidence="1 10">
        <text>ATP-independent breakage of single-stranded DNA, followed by passage and rejoining.</text>
        <dbReference type="EC" id="5.6.2.1"/>
    </reaction>
</comment>
<keyword evidence="8 10" id="KW-0238">DNA-binding</keyword>
<evidence type="ECO:0000256" key="4">
    <source>
        <dbReference type="ARBA" id="ARBA00022771"/>
    </source>
</evidence>
<dbReference type="Gene3D" id="1.10.460.10">
    <property type="entry name" value="Topoisomerase I, domain 2"/>
    <property type="match status" value="1"/>
</dbReference>
<evidence type="ECO:0000259" key="11">
    <source>
        <dbReference type="PROSITE" id="PS50880"/>
    </source>
</evidence>
<dbReference type="PROSITE" id="PS50880">
    <property type="entry name" value="TOPRIM"/>
    <property type="match status" value="1"/>
</dbReference>
<dbReference type="InterPro" id="IPR028612">
    <property type="entry name" value="Topoisom_1_IA"/>
</dbReference>
<dbReference type="HAMAP" id="MF_00952">
    <property type="entry name" value="Topoisom_1_prok"/>
    <property type="match status" value="1"/>
</dbReference>
<comment type="caution">
    <text evidence="10">Lacks conserved residue(s) required for the propagation of feature annotation.</text>
</comment>
<evidence type="ECO:0000313" key="13">
    <source>
        <dbReference type="EMBL" id="ATZ58986.1"/>
    </source>
</evidence>
<keyword evidence="5" id="KW-0862">Zinc</keyword>
<dbReference type="Gene3D" id="3.40.50.140">
    <property type="match status" value="1"/>
</dbReference>
<dbReference type="PRINTS" id="PR00417">
    <property type="entry name" value="PRTPISMRASEI"/>
</dbReference>
<dbReference type="InterPro" id="IPR013826">
    <property type="entry name" value="Topo_IA_cen_sub3"/>
</dbReference>
<dbReference type="InterPro" id="IPR013824">
    <property type="entry name" value="Topo_IA_cen_sub1"/>
</dbReference>
<feature type="site" description="Interaction with DNA" evidence="10">
    <location>
        <position position="500"/>
    </location>
</feature>
<comment type="similarity">
    <text evidence="2 10">Belongs to the type IA topoisomerase family.</text>
</comment>
<comment type="subunit">
    <text evidence="10">Monomer.</text>
</comment>
<feature type="domain" description="Topo IA-type catalytic" evidence="12">
    <location>
        <begin position="157"/>
        <end position="566"/>
    </location>
</feature>
<dbReference type="GO" id="GO:0006281">
    <property type="term" value="P:DNA repair"/>
    <property type="evidence" value="ECO:0007669"/>
    <property type="project" value="TreeGrafter"/>
</dbReference>
<dbReference type="GO" id="GO:0005694">
    <property type="term" value="C:chromosome"/>
    <property type="evidence" value="ECO:0007669"/>
    <property type="project" value="InterPro"/>
</dbReference>
<feature type="region of interest" description="Interaction with DNA" evidence="10">
    <location>
        <begin position="197"/>
        <end position="202"/>
    </location>
</feature>
<keyword evidence="6" id="KW-0460">Magnesium</keyword>
<dbReference type="EMBL" id="CP017803">
    <property type="protein sequence ID" value="ATZ58986.1"/>
    <property type="molecule type" value="Genomic_DNA"/>
</dbReference>
<dbReference type="GO" id="GO:0006265">
    <property type="term" value="P:DNA topological change"/>
    <property type="evidence" value="ECO:0007669"/>
    <property type="project" value="UniProtKB-UniRule"/>
</dbReference>
<keyword evidence="9 10" id="KW-0413">Isomerase</keyword>
<dbReference type="InterPro" id="IPR023405">
    <property type="entry name" value="Topo_IA_core_domain"/>
</dbReference>
<dbReference type="SUPFAM" id="SSF56712">
    <property type="entry name" value="Prokaryotic type I DNA topoisomerase"/>
    <property type="match status" value="1"/>
</dbReference>
<dbReference type="PROSITE" id="PS52039">
    <property type="entry name" value="TOPO_IA_2"/>
    <property type="match status" value="1"/>
</dbReference>
<dbReference type="InterPro" id="IPR006171">
    <property type="entry name" value="TOPRIM_dom"/>
</dbReference>
<name>A0A2H4U4E9_METSM</name>
<dbReference type="SMART" id="SM00437">
    <property type="entry name" value="TOP1Ac"/>
    <property type="match status" value="1"/>
</dbReference>
<dbReference type="InterPro" id="IPR000380">
    <property type="entry name" value="Topo_IA"/>
</dbReference>
<dbReference type="GO" id="GO:0003677">
    <property type="term" value="F:DNA binding"/>
    <property type="evidence" value="ECO:0007669"/>
    <property type="project" value="UniProtKB-KW"/>
</dbReference>
<dbReference type="CDD" id="cd00186">
    <property type="entry name" value="TOP1Ac"/>
    <property type="match status" value="1"/>
</dbReference>
<dbReference type="InterPro" id="IPR023406">
    <property type="entry name" value="Topo_IA_AS"/>
</dbReference>
<feature type="site" description="Interaction with DNA" evidence="10">
    <location>
        <position position="53"/>
    </location>
</feature>
<evidence type="ECO:0000259" key="12">
    <source>
        <dbReference type="PROSITE" id="PS52039"/>
    </source>
</evidence>
<organism evidence="13 14">
    <name type="scientific">Methanobrevibacter smithii</name>
    <dbReference type="NCBI Taxonomy" id="2173"/>
    <lineage>
        <taxon>Archaea</taxon>
        <taxon>Methanobacteriati</taxon>
        <taxon>Methanobacteriota</taxon>
        <taxon>Methanomada group</taxon>
        <taxon>Methanobacteria</taxon>
        <taxon>Methanobacteriales</taxon>
        <taxon>Methanobacteriaceae</taxon>
        <taxon>Methanobrevibacter</taxon>
    </lineage>
</organism>
<proteinExistence type="inferred from homology"/>
<feature type="site" description="Interaction with DNA" evidence="10">
    <location>
        <position position="317"/>
    </location>
</feature>
<sequence>MNEVIICEKPKSAEKIAKALSSKAKKNVFNKKVKYWTLERDGKDITVLSAVGHLYSLTPDNPKDKVYFDLHWAPLFEIDKKYKNYTKDYVRAIKKYAKDADSYIHACDYDIEGTLIGYHALKYGCGEDALKKSSRMKFSTLTKKDIVEAYENRIPIDRHQVDSGVARHILDFYFGVNISKALMKSVSAAKKRFLKLSAGRVQTPTLSILVDREKEIKKFVPEPYWLIKALLDGEIEADHVDGKIFDKTRAEEIFSNCENSDAAVNKIKYSNSTTKPPVPFNLGGLQSEAYNVFGFSPKKTQTIAQSLYTAGYTSYPRTSSQKLPESLDFKSIFLQLSKNSEFRTHISALPAKLKPNEGKKEDAAHPAIHPTGILPDKLDKDELKIYELIVYRFISVFFEAATFETMSTTLDIGGEKFKFRRRRVTHKGWLEHYPFKKIDNEEFPDVKEGDSIIVKEIVSEEKETKPPARYNQASLIKELEKRELGTKATRADIIDKLYDRKYITGNKIEVNQLGENIIDTLSEYCSNLTSEELTRDFENKLEGIDNDKATRESVVAEGEKEVKVILGDIDKNKVKIGSQIYDAYQESNIVGKCKCGGNLVKKYSPKNKSTFVGCSNYPDCKATYSVPKGANFLKKTCKTCGLPIISFGKPRQHACLDPNCGKENTKPREMKVVGVCPSCGKELIKRSGRYGEFVGCRGFPKCRFTCSLDELKDKVQ</sequence>
<dbReference type="GeneID" id="35117804"/>
<keyword evidence="4" id="KW-0863">Zinc-finger</keyword>
<comment type="function">
    <text evidence="10">Releases the supercoiling and torsional tension of DNA, which is introduced during the DNA replication and transcription, by transiently cleaving and rejoining one strand of the DNA duplex. Introduces a single-strand break via transesterification at a target site in duplex DNA. The scissile phosphodiester is attacked by the catalytic tyrosine of the enzyme, resulting in the formation of a DNA-(5'-phosphotyrosyl)-enzyme intermediate and the expulsion of a 3'-OH DNA strand. The free DNA strand then undergoes passage around the unbroken strand, thus removing DNA supercoils. Finally, in the religation step, the DNA 3'-OH attacks the covalent intermediate to expel the active-site tyrosine and restore the DNA phosphodiester backbone.</text>
</comment>
<dbReference type="SMART" id="SM00493">
    <property type="entry name" value="TOPRIM"/>
    <property type="match status" value="1"/>
</dbReference>
<dbReference type="NCBIfam" id="TIGR01057">
    <property type="entry name" value="topA_arch"/>
    <property type="match status" value="1"/>
</dbReference>
<feature type="site" description="Interaction with DNA" evidence="10">
    <location>
        <position position="171"/>
    </location>
</feature>
<keyword evidence="3" id="KW-0479">Metal-binding</keyword>
<feature type="domain" description="Toprim" evidence="11">
    <location>
        <begin position="2"/>
        <end position="140"/>
    </location>
</feature>
<dbReference type="PANTHER" id="PTHR11390">
    <property type="entry name" value="PROKARYOTIC DNA TOPOISOMERASE"/>
    <property type="match status" value="1"/>
</dbReference>
<dbReference type="GO" id="GO:0006310">
    <property type="term" value="P:DNA recombination"/>
    <property type="evidence" value="ECO:0007669"/>
    <property type="project" value="TreeGrafter"/>
</dbReference>
<evidence type="ECO:0000256" key="2">
    <source>
        <dbReference type="ARBA" id="ARBA00009446"/>
    </source>
</evidence>
<reference evidence="13 14" key="1">
    <citation type="submission" date="2016-10" db="EMBL/GenBank/DDBJ databases">
        <authorList>
            <person name="Varghese N."/>
        </authorList>
    </citation>
    <scope>NUCLEOTIDE SEQUENCE [LARGE SCALE GENOMIC DNA]</scope>
    <source>
        <strain evidence="13 14">KB11</strain>
    </source>
</reference>
<evidence type="ECO:0000256" key="5">
    <source>
        <dbReference type="ARBA" id="ARBA00022833"/>
    </source>
</evidence>